<sequence>MTDALDAAPHRPDPQSPGRPATLDPAHGRALVSRFRWLLAGYSVWAFGAYLNIVAMGLYAYVVTGSPLHTGLVLAVRLAAGFSAGFVSDRLLARFRPKRVMITMDLVLAAALVGLALAPGPVAVVALYTAGAAFGVASTLYNVCLRAGMPDLVGKQDRVRGNAMLVTARSMSTVAGMGAAGVIVAWGDFRAVFGVSAVCCLVSAVNLARLPILTGPGPGGDASPATPAGRTSLGSLAVSAAVPVLGMMIAVRVAEGFGSASHVVGLPVHAAQTHPSEPALFLSGFWVCWAVGNILAQQVLVRWVNRRGGEPGELGFAVSAVLMSAGFITVFSGIDSWLLIPVALLTGVADGYTETAFLSRLQTVSDDRRAKLFGLVSVAETTGLGGGMLVAAALLGWLPPWLLVTVMHGMAICVGLFLLARLTRLPRRRRETEKAEIST</sequence>
<dbReference type="Proteomes" id="UP000321617">
    <property type="component" value="Unassembled WGS sequence"/>
</dbReference>
<evidence type="ECO:0000256" key="4">
    <source>
        <dbReference type="ARBA" id="ARBA00022989"/>
    </source>
</evidence>
<comment type="subcellular location">
    <subcellularLocation>
        <location evidence="1">Cell membrane</location>
        <topology evidence="1">Multi-pass membrane protein</topology>
    </subcellularLocation>
</comment>
<feature type="transmembrane region" description="Helical" evidence="7">
    <location>
        <begin position="337"/>
        <end position="358"/>
    </location>
</feature>
<evidence type="ECO:0000256" key="1">
    <source>
        <dbReference type="ARBA" id="ARBA00004651"/>
    </source>
</evidence>
<comment type="caution">
    <text evidence="8">The sequence shown here is derived from an EMBL/GenBank/DDBJ whole genome shotgun (WGS) entry which is preliminary data.</text>
</comment>
<evidence type="ECO:0000313" key="8">
    <source>
        <dbReference type="EMBL" id="TWJ14977.1"/>
    </source>
</evidence>
<keyword evidence="9" id="KW-1185">Reference proteome</keyword>
<dbReference type="EMBL" id="VLLL01000005">
    <property type="protein sequence ID" value="TWJ14977.1"/>
    <property type="molecule type" value="Genomic_DNA"/>
</dbReference>
<feature type="transmembrane region" description="Helical" evidence="7">
    <location>
        <begin position="68"/>
        <end position="88"/>
    </location>
</feature>
<keyword evidence="4 7" id="KW-1133">Transmembrane helix</keyword>
<evidence type="ECO:0000256" key="6">
    <source>
        <dbReference type="SAM" id="MobiDB-lite"/>
    </source>
</evidence>
<keyword evidence="5 7" id="KW-0472">Membrane</keyword>
<evidence type="ECO:0000313" key="9">
    <source>
        <dbReference type="Proteomes" id="UP000321617"/>
    </source>
</evidence>
<protein>
    <submittedName>
        <fullName evidence="8">Putative MFS family arabinose efflux permease</fullName>
    </submittedName>
</protein>
<dbReference type="GO" id="GO:0005886">
    <property type="term" value="C:plasma membrane"/>
    <property type="evidence" value="ECO:0007669"/>
    <property type="project" value="UniProtKB-SubCell"/>
</dbReference>
<evidence type="ECO:0000256" key="5">
    <source>
        <dbReference type="ARBA" id="ARBA00023136"/>
    </source>
</evidence>
<reference evidence="8 9" key="1">
    <citation type="journal article" date="2013" name="Stand. Genomic Sci.">
        <title>Genomic Encyclopedia of Type Strains, Phase I: The one thousand microbial genomes (KMG-I) project.</title>
        <authorList>
            <person name="Kyrpides N.C."/>
            <person name="Woyke T."/>
            <person name="Eisen J.A."/>
            <person name="Garrity G."/>
            <person name="Lilburn T.G."/>
            <person name="Beck B.J."/>
            <person name="Whitman W.B."/>
            <person name="Hugenholtz P."/>
            <person name="Klenk H.P."/>
        </authorList>
    </citation>
    <scope>NUCLEOTIDE SEQUENCE [LARGE SCALE GENOMIC DNA]</scope>
    <source>
        <strain evidence="8 9">DSM 45044</strain>
    </source>
</reference>
<feature type="transmembrane region" description="Helical" evidence="7">
    <location>
        <begin position="313"/>
        <end position="331"/>
    </location>
</feature>
<feature type="transmembrane region" description="Helical" evidence="7">
    <location>
        <begin position="279"/>
        <end position="301"/>
    </location>
</feature>
<dbReference type="AlphaFoldDB" id="A0A562VAY7"/>
<gene>
    <name evidence="8" type="ORF">LX16_0672</name>
</gene>
<organism evidence="8 9">
    <name type="scientific">Stackebrandtia albiflava</name>
    <dbReference type="NCBI Taxonomy" id="406432"/>
    <lineage>
        <taxon>Bacteria</taxon>
        <taxon>Bacillati</taxon>
        <taxon>Actinomycetota</taxon>
        <taxon>Actinomycetes</taxon>
        <taxon>Glycomycetales</taxon>
        <taxon>Glycomycetaceae</taxon>
        <taxon>Stackebrandtia</taxon>
    </lineage>
</organism>
<dbReference type="PANTHER" id="PTHR23513">
    <property type="entry name" value="INTEGRAL MEMBRANE EFFLUX PROTEIN-RELATED"/>
    <property type="match status" value="1"/>
</dbReference>
<feature type="transmembrane region" description="Helical" evidence="7">
    <location>
        <begin position="401"/>
        <end position="420"/>
    </location>
</feature>
<dbReference type="SUPFAM" id="SSF103473">
    <property type="entry name" value="MFS general substrate transporter"/>
    <property type="match status" value="1"/>
</dbReference>
<dbReference type="Gene3D" id="1.20.1250.20">
    <property type="entry name" value="MFS general substrate transporter like domains"/>
    <property type="match status" value="1"/>
</dbReference>
<feature type="transmembrane region" description="Helical" evidence="7">
    <location>
        <begin position="100"/>
        <end position="119"/>
    </location>
</feature>
<dbReference type="RefSeq" id="WP_147132892.1">
    <property type="nucleotide sequence ID" value="NZ_BAABIJ010000001.1"/>
</dbReference>
<dbReference type="Pfam" id="PF07690">
    <property type="entry name" value="MFS_1"/>
    <property type="match status" value="1"/>
</dbReference>
<feature type="transmembrane region" description="Helical" evidence="7">
    <location>
        <begin position="37"/>
        <end position="62"/>
    </location>
</feature>
<feature type="transmembrane region" description="Helical" evidence="7">
    <location>
        <begin position="233"/>
        <end position="254"/>
    </location>
</feature>
<evidence type="ECO:0000256" key="3">
    <source>
        <dbReference type="ARBA" id="ARBA00022692"/>
    </source>
</evidence>
<proteinExistence type="predicted"/>
<dbReference type="OrthoDB" id="3814140at2"/>
<feature type="transmembrane region" description="Helical" evidence="7">
    <location>
        <begin position="166"/>
        <end position="186"/>
    </location>
</feature>
<feature type="transmembrane region" description="Helical" evidence="7">
    <location>
        <begin position="125"/>
        <end position="145"/>
    </location>
</feature>
<evidence type="ECO:0000256" key="2">
    <source>
        <dbReference type="ARBA" id="ARBA00022475"/>
    </source>
</evidence>
<keyword evidence="2" id="KW-1003">Cell membrane</keyword>
<dbReference type="PANTHER" id="PTHR23513:SF6">
    <property type="entry name" value="MAJOR FACILITATOR SUPERFAMILY ASSOCIATED DOMAIN-CONTAINING PROTEIN"/>
    <property type="match status" value="1"/>
</dbReference>
<keyword evidence="3 7" id="KW-0812">Transmembrane</keyword>
<dbReference type="InterPro" id="IPR011701">
    <property type="entry name" value="MFS"/>
</dbReference>
<accession>A0A562VAY7</accession>
<dbReference type="InterPro" id="IPR036259">
    <property type="entry name" value="MFS_trans_sf"/>
</dbReference>
<feature type="transmembrane region" description="Helical" evidence="7">
    <location>
        <begin position="370"/>
        <end position="395"/>
    </location>
</feature>
<name>A0A562VAY7_9ACTN</name>
<dbReference type="GO" id="GO:0022857">
    <property type="term" value="F:transmembrane transporter activity"/>
    <property type="evidence" value="ECO:0007669"/>
    <property type="project" value="InterPro"/>
</dbReference>
<evidence type="ECO:0000256" key="7">
    <source>
        <dbReference type="SAM" id="Phobius"/>
    </source>
</evidence>
<feature type="transmembrane region" description="Helical" evidence="7">
    <location>
        <begin position="192"/>
        <end position="212"/>
    </location>
</feature>
<feature type="region of interest" description="Disordered" evidence="6">
    <location>
        <begin position="1"/>
        <end position="25"/>
    </location>
</feature>